<proteinExistence type="inferred from homology"/>
<organism evidence="5 6">
    <name type="scientific">Megamonas hypermegale</name>
    <dbReference type="NCBI Taxonomy" id="158847"/>
    <lineage>
        <taxon>Bacteria</taxon>
        <taxon>Bacillati</taxon>
        <taxon>Bacillota</taxon>
        <taxon>Negativicutes</taxon>
        <taxon>Selenomonadales</taxon>
        <taxon>Selenomonadaceae</taxon>
        <taxon>Megamonas</taxon>
    </lineage>
</organism>
<accession>A0A921L7W8</accession>
<name>A0A921L7W8_9FIRM</name>
<evidence type="ECO:0000313" key="6">
    <source>
        <dbReference type="Proteomes" id="UP000780768"/>
    </source>
</evidence>
<comment type="similarity">
    <text evidence="1">Belongs to the Skp family.</text>
</comment>
<evidence type="ECO:0000313" key="5">
    <source>
        <dbReference type="EMBL" id="HJF85350.1"/>
    </source>
</evidence>
<dbReference type="EMBL" id="DYVR01000183">
    <property type="protein sequence ID" value="HJF85350.1"/>
    <property type="molecule type" value="Genomic_DNA"/>
</dbReference>
<dbReference type="GO" id="GO:0051082">
    <property type="term" value="F:unfolded protein binding"/>
    <property type="evidence" value="ECO:0007669"/>
    <property type="project" value="InterPro"/>
</dbReference>
<dbReference type="SUPFAM" id="SSF111384">
    <property type="entry name" value="OmpH-like"/>
    <property type="match status" value="1"/>
</dbReference>
<feature type="region of interest" description="Disordered" evidence="3">
    <location>
        <begin position="154"/>
        <end position="204"/>
    </location>
</feature>
<dbReference type="PANTHER" id="PTHR35089">
    <property type="entry name" value="CHAPERONE PROTEIN SKP"/>
    <property type="match status" value="1"/>
</dbReference>
<gene>
    <name evidence="5" type="ORF">K8V65_06805</name>
</gene>
<keyword evidence="2" id="KW-0732">Signal</keyword>
<evidence type="ECO:0000256" key="1">
    <source>
        <dbReference type="ARBA" id="ARBA00009091"/>
    </source>
</evidence>
<evidence type="ECO:0000256" key="3">
    <source>
        <dbReference type="SAM" id="MobiDB-lite"/>
    </source>
</evidence>
<feature type="transmembrane region" description="Helical" evidence="4">
    <location>
        <begin position="12"/>
        <end position="32"/>
    </location>
</feature>
<dbReference type="GO" id="GO:0005829">
    <property type="term" value="C:cytosol"/>
    <property type="evidence" value="ECO:0007669"/>
    <property type="project" value="TreeGrafter"/>
</dbReference>
<keyword evidence="4" id="KW-1133">Transmembrane helix</keyword>
<protein>
    <submittedName>
        <fullName evidence="5">OmpH family outer membrane protein</fullName>
    </submittedName>
</protein>
<dbReference type="RefSeq" id="WP_303691901.1">
    <property type="nucleotide sequence ID" value="NZ_CAKMHU010000006.1"/>
</dbReference>
<dbReference type="AlphaFoldDB" id="A0A921L7W8"/>
<dbReference type="Proteomes" id="UP000780768">
    <property type="component" value="Unassembled WGS sequence"/>
</dbReference>
<dbReference type="PANTHER" id="PTHR35089:SF1">
    <property type="entry name" value="CHAPERONE PROTEIN SKP"/>
    <property type="match status" value="1"/>
</dbReference>
<keyword evidence="4" id="KW-0472">Membrane</keyword>
<dbReference type="GO" id="GO:0050821">
    <property type="term" value="P:protein stabilization"/>
    <property type="evidence" value="ECO:0007669"/>
    <property type="project" value="TreeGrafter"/>
</dbReference>
<dbReference type="InterPro" id="IPR005632">
    <property type="entry name" value="Chaperone_Skp"/>
</dbReference>
<dbReference type="Gene3D" id="3.30.910.20">
    <property type="entry name" value="Skp domain"/>
    <property type="match status" value="1"/>
</dbReference>
<sequence>MINFQKKQVKIISVIIAAVFIFSIVALGVSQYQSGMAGASSSNVGVVDYSQLISQHPGMQAAREKYEEAAKQVQDEFTQKAGSMTPEQQQQFIEQKQKEMQDKQKELIDPIRTSIENQVQEVAASRSINVVLDKNNVLYGGQDITQEVLKKIQAEGDVTTDSSSTDTAAPAADASADSAASTADGSAPAESADNTAATDANAAQ</sequence>
<dbReference type="SMART" id="SM00935">
    <property type="entry name" value="OmpH"/>
    <property type="match status" value="1"/>
</dbReference>
<dbReference type="InterPro" id="IPR024930">
    <property type="entry name" value="Skp_dom_sf"/>
</dbReference>
<dbReference type="Pfam" id="PF03938">
    <property type="entry name" value="OmpH"/>
    <property type="match status" value="1"/>
</dbReference>
<keyword evidence="4" id="KW-0812">Transmembrane</keyword>
<evidence type="ECO:0000256" key="4">
    <source>
        <dbReference type="SAM" id="Phobius"/>
    </source>
</evidence>
<comment type="caution">
    <text evidence="5">The sequence shown here is derived from an EMBL/GenBank/DDBJ whole genome shotgun (WGS) entry which is preliminary data.</text>
</comment>
<reference evidence="5" key="2">
    <citation type="submission" date="2021-09" db="EMBL/GenBank/DDBJ databases">
        <authorList>
            <person name="Gilroy R."/>
        </authorList>
    </citation>
    <scope>NUCLEOTIDE SEQUENCE</scope>
    <source>
        <strain evidence="5">7318</strain>
    </source>
</reference>
<reference evidence="5" key="1">
    <citation type="journal article" date="2021" name="PeerJ">
        <title>Extensive microbial diversity within the chicken gut microbiome revealed by metagenomics and culture.</title>
        <authorList>
            <person name="Gilroy R."/>
            <person name="Ravi A."/>
            <person name="Getino M."/>
            <person name="Pursley I."/>
            <person name="Horton D.L."/>
            <person name="Alikhan N.F."/>
            <person name="Baker D."/>
            <person name="Gharbi K."/>
            <person name="Hall N."/>
            <person name="Watson M."/>
            <person name="Adriaenssens E.M."/>
            <person name="Foster-Nyarko E."/>
            <person name="Jarju S."/>
            <person name="Secka A."/>
            <person name="Antonio M."/>
            <person name="Oren A."/>
            <person name="Chaudhuri R.R."/>
            <person name="La Ragione R."/>
            <person name="Hildebrand F."/>
            <person name="Pallen M.J."/>
        </authorList>
    </citation>
    <scope>NUCLEOTIDE SEQUENCE</scope>
    <source>
        <strain evidence="5">7318</strain>
    </source>
</reference>
<feature type="compositionally biased region" description="Low complexity" evidence="3">
    <location>
        <begin position="159"/>
        <end position="204"/>
    </location>
</feature>
<evidence type="ECO:0000256" key="2">
    <source>
        <dbReference type="ARBA" id="ARBA00022729"/>
    </source>
</evidence>